<keyword evidence="6" id="KW-0443">Lipid metabolism</keyword>
<evidence type="ECO:0000256" key="6">
    <source>
        <dbReference type="ARBA" id="ARBA00023098"/>
    </source>
</evidence>
<evidence type="ECO:0000256" key="1">
    <source>
        <dbReference type="ARBA" id="ARBA00001604"/>
    </source>
</evidence>
<evidence type="ECO:0000256" key="7">
    <source>
        <dbReference type="SAM" id="SignalP"/>
    </source>
</evidence>
<dbReference type="SUPFAM" id="SSF48619">
    <property type="entry name" value="Phospholipase A2, PLA2"/>
    <property type="match status" value="1"/>
</dbReference>
<sequence length="270" mass="31216">MLFLNCVLNLGGILSFVVAAPSVTKLADGDVAELVVFRAYSDFRYPGGKFWLEIQYQDDQISIEFCRVFQDMLFIQEQISNNVDFVDITPQEMYNYLEDCNRTSSHLDHHDSFLRRFYAMFTGDILYFAVVPGTKWCGAGTSARHYEDLGENWPVDMCCRTHDHSLPGEYILANSTSSEFNITNTEVYTMTRCDKDLELRKCLEKETSLAARITESIYFNILGAKCFQRTKPARCAQFRSSFGRQRCTKYELDDDGPLSWQIFDPDWLLQ</sequence>
<protein>
    <submittedName>
        <fullName evidence="10">Uncharacterized protein LOC100901631</fullName>
    </submittedName>
</protein>
<evidence type="ECO:0000256" key="5">
    <source>
        <dbReference type="ARBA" id="ARBA00022963"/>
    </source>
</evidence>
<evidence type="ECO:0000256" key="3">
    <source>
        <dbReference type="ARBA" id="ARBA00022801"/>
    </source>
</evidence>
<dbReference type="GO" id="GO:0050482">
    <property type="term" value="P:arachidonate secretion"/>
    <property type="evidence" value="ECO:0007669"/>
    <property type="project" value="InterPro"/>
</dbReference>
<dbReference type="GO" id="GO:0016042">
    <property type="term" value="P:lipid catabolic process"/>
    <property type="evidence" value="ECO:0007669"/>
    <property type="project" value="UniProtKB-KW"/>
</dbReference>
<dbReference type="Proteomes" id="UP000694867">
    <property type="component" value="Unplaced"/>
</dbReference>
<dbReference type="KEGG" id="goe:100901631"/>
<feature type="signal peptide" evidence="7">
    <location>
        <begin position="1"/>
        <end position="19"/>
    </location>
</feature>
<keyword evidence="7" id="KW-0732">Signal</keyword>
<dbReference type="InterPro" id="IPR036444">
    <property type="entry name" value="PLipase_A2_dom_sf"/>
</dbReference>
<dbReference type="Gene3D" id="1.20.90.10">
    <property type="entry name" value="Phospholipase A2 domain"/>
    <property type="match status" value="1"/>
</dbReference>
<evidence type="ECO:0000256" key="4">
    <source>
        <dbReference type="ARBA" id="ARBA00022837"/>
    </source>
</evidence>
<keyword evidence="4" id="KW-0106">Calcium</keyword>
<accession>A0AAJ6QRM4</accession>
<dbReference type="RefSeq" id="XP_003741578.1">
    <property type="nucleotide sequence ID" value="XM_003741530.1"/>
</dbReference>
<keyword evidence="3" id="KW-0378">Hydrolase</keyword>
<dbReference type="GO" id="GO:0004623">
    <property type="term" value="F:phospholipase A2 activity"/>
    <property type="evidence" value="ECO:0007669"/>
    <property type="project" value="UniProtKB-EC"/>
</dbReference>
<dbReference type="Pfam" id="PF05826">
    <property type="entry name" value="Phospholip_A2_2"/>
    <property type="match status" value="1"/>
</dbReference>
<organism evidence="9 10">
    <name type="scientific">Galendromus occidentalis</name>
    <name type="common">western predatory mite</name>
    <dbReference type="NCBI Taxonomy" id="34638"/>
    <lineage>
        <taxon>Eukaryota</taxon>
        <taxon>Metazoa</taxon>
        <taxon>Ecdysozoa</taxon>
        <taxon>Arthropoda</taxon>
        <taxon>Chelicerata</taxon>
        <taxon>Arachnida</taxon>
        <taxon>Acari</taxon>
        <taxon>Parasitiformes</taxon>
        <taxon>Mesostigmata</taxon>
        <taxon>Gamasina</taxon>
        <taxon>Phytoseioidea</taxon>
        <taxon>Phytoseiidae</taxon>
        <taxon>Typhlodrominae</taxon>
        <taxon>Galendromus</taxon>
    </lineage>
</organism>
<name>A0AAJ6QRM4_9ACAR</name>
<dbReference type="GO" id="GO:0006644">
    <property type="term" value="P:phospholipid metabolic process"/>
    <property type="evidence" value="ECO:0007669"/>
    <property type="project" value="InterPro"/>
</dbReference>
<evidence type="ECO:0000313" key="10">
    <source>
        <dbReference type="RefSeq" id="XP_003741578.1"/>
    </source>
</evidence>
<gene>
    <name evidence="10" type="primary">LOC100901631</name>
</gene>
<proteinExistence type="predicted"/>
<feature type="domain" description="Phospholipase A2-like central" evidence="8">
    <location>
        <begin position="131"/>
        <end position="229"/>
    </location>
</feature>
<keyword evidence="5" id="KW-0442">Lipid degradation</keyword>
<comment type="cofactor">
    <cofactor evidence="2">
        <name>Ca(2+)</name>
        <dbReference type="ChEBI" id="CHEBI:29108"/>
    </cofactor>
</comment>
<dbReference type="InterPro" id="IPR016090">
    <property type="entry name" value="PLA2-like_dom"/>
</dbReference>
<dbReference type="AlphaFoldDB" id="A0AAJ6QRM4"/>
<reference evidence="10" key="1">
    <citation type="submission" date="2025-08" db="UniProtKB">
        <authorList>
            <consortium name="RefSeq"/>
        </authorList>
    </citation>
    <scope>IDENTIFICATION</scope>
</reference>
<evidence type="ECO:0000256" key="2">
    <source>
        <dbReference type="ARBA" id="ARBA00001913"/>
    </source>
</evidence>
<evidence type="ECO:0000259" key="8">
    <source>
        <dbReference type="Pfam" id="PF05826"/>
    </source>
</evidence>
<dbReference type="PANTHER" id="PTHR12253">
    <property type="entry name" value="RH14732P"/>
    <property type="match status" value="1"/>
</dbReference>
<dbReference type="GeneID" id="100901631"/>
<evidence type="ECO:0000313" key="9">
    <source>
        <dbReference type="Proteomes" id="UP000694867"/>
    </source>
</evidence>
<comment type="catalytic activity">
    <reaction evidence="1">
        <text>a 1,2-diacyl-sn-glycero-3-phosphocholine + H2O = a 1-acyl-sn-glycero-3-phosphocholine + a fatty acid + H(+)</text>
        <dbReference type="Rhea" id="RHEA:15801"/>
        <dbReference type="ChEBI" id="CHEBI:15377"/>
        <dbReference type="ChEBI" id="CHEBI:15378"/>
        <dbReference type="ChEBI" id="CHEBI:28868"/>
        <dbReference type="ChEBI" id="CHEBI:57643"/>
        <dbReference type="ChEBI" id="CHEBI:58168"/>
        <dbReference type="EC" id="3.1.1.4"/>
    </reaction>
</comment>
<keyword evidence="9" id="KW-1185">Reference proteome</keyword>
<feature type="chain" id="PRO_5042545152" evidence="7">
    <location>
        <begin position="20"/>
        <end position="270"/>
    </location>
</feature>